<dbReference type="PANTHER" id="PTHR33908:SF11">
    <property type="entry name" value="MEMBRANE PROTEIN"/>
    <property type="match status" value="1"/>
</dbReference>
<keyword evidence="10" id="KW-1185">Reference proteome</keyword>
<feature type="transmembrane region" description="Helical" evidence="8">
    <location>
        <begin position="363"/>
        <end position="384"/>
    </location>
</feature>
<evidence type="ECO:0000256" key="3">
    <source>
        <dbReference type="ARBA" id="ARBA00022676"/>
    </source>
</evidence>
<keyword evidence="4" id="KW-0808">Transferase</keyword>
<evidence type="ECO:0000256" key="6">
    <source>
        <dbReference type="ARBA" id="ARBA00022989"/>
    </source>
</evidence>
<evidence type="ECO:0000313" key="10">
    <source>
        <dbReference type="Proteomes" id="UP000429555"/>
    </source>
</evidence>
<evidence type="ECO:0000256" key="5">
    <source>
        <dbReference type="ARBA" id="ARBA00022692"/>
    </source>
</evidence>
<keyword evidence="3" id="KW-0328">Glycosyltransferase</keyword>
<keyword evidence="7 8" id="KW-0472">Membrane</keyword>
<feature type="transmembrane region" description="Helical" evidence="8">
    <location>
        <begin position="208"/>
        <end position="227"/>
    </location>
</feature>
<evidence type="ECO:0000256" key="8">
    <source>
        <dbReference type="SAM" id="Phobius"/>
    </source>
</evidence>
<comment type="subcellular location">
    <subcellularLocation>
        <location evidence="1">Cell membrane</location>
        <topology evidence="1">Multi-pass membrane protein</topology>
    </subcellularLocation>
</comment>
<name>A0A6I4KRC3_9PSED</name>
<feature type="transmembrane region" description="Helical" evidence="8">
    <location>
        <begin position="83"/>
        <end position="105"/>
    </location>
</feature>
<feature type="transmembrane region" description="Helical" evidence="8">
    <location>
        <begin position="136"/>
        <end position="154"/>
    </location>
</feature>
<sequence length="482" mass="54037">MHGLLARLRVVSPVQLAFFGSLLLSLVAVMGEVTIGKDGAFYVDIAATFLESGLAAAFDRFNWPWFSVLLGSLHGLTGIPTEALAYLLCALFMAGTCALLVDITLQRAPQAGYWACLVVLAMPAFNSFRGDVLREFGFWFFSVLALWQAMRWAQRPSWTGGVLIQLAIGLAALFRMEAVLLMPALAVWQLSLLRSFAGLRTFIQLNLLPLLLVVAGVIGLLVANVSLGRLADYAEMLDPRQIQKGFEAKADLLGETVMHRFSANDGGEVLFFGLLGSVLLKFLKLFGPFLVPFFFSQGRAAVKQYVQDYKPFVWTLLFYFVVIMLFYIQQLFMNARYLSFLNMLAVPAAVIAFAWFAQQFPRWSKALAFVALLVMLDNVISLSAKKTHYVDSGRWIGANLDPAASIYYEDSRIAYHAGRGYPKRGVAPRMAMSEAYRERYDYFVIEADGDEQWLLEWLQQHDLRVIEKFANRKKDTVLVIGN</sequence>
<evidence type="ECO:0000256" key="7">
    <source>
        <dbReference type="ARBA" id="ARBA00023136"/>
    </source>
</evidence>
<accession>A0A6I4KRC3</accession>
<keyword evidence="5 8" id="KW-0812">Transmembrane</keyword>
<comment type="caution">
    <text evidence="9">The sequence shown here is derived from an EMBL/GenBank/DDBJ whole genome shotgun (WGS) entry which is preliminary data.</text>
</comment>
<feature type="transmembrane region" description="Helical" evidence="8">
    <location>
        <begin position="311"/>
        <end position="328"/>
    </location>
</feature>
<evidence type="ECO:0000313" key="9">
    <source>
        <dbReference type="EMBL" id="MVW74637.1"/>
    </source>
</evidence>
<dbReference type="GO" id="GO:0005886">
    <property type="term" value="C:plasma membrane"/>
    <property type="evidence" value="ECO:0007669"/>
    <property type="project" value="UniProtKB-SubCell"/>
</dbReference>
<feature type="transmembrane region" description="Helical" evidence="8">
    <location>
        <begin position="12"/>
        <end position="29"/>
    </location>
</feature>
<feature type="transmembrane region" description="Helical" evidence="8">
    <location>
        <begin position="340"/>
        <end position="357"/>
    </location>
</feature>
<evidence type="ECO:0000256" key="1">
    <source>
        <dbReference type="ARBA" id="ARBA00004651"/>
    </source>
</evidence>
<feature type="transmembrane region" description="Helical" evidence="8">
    <location>
        <begin position="166"/>
        <end position="188"/>
    </location>
</feature>
<dbReference type="PANTHER" id="PTHR33908">
    <property type="entry name" value="MANNOSYLTRANSFERASE YKCB-RELATED"/>
    <property type="match status" value="1"/>
</dbReference>
<organism evidence="9 10">
    <name type="scientific">Pseudomonas xionganensis</name>
    <dbReference type="NCBI Taxonomy" id="2654845"/>
    <lineage>
        <taxon>Bacteria</taxon>
        <taxon>Pseudomonadati</taxon>
        <taxon>Pseudomonadota</taxon>
        <taxon>Gammaproteobacteria</taxon>
        <taxon>Pseudomonadales</taxon>
        <taxon>Pseudomonadaceae</taxon>
        <taxon>Pseudomonas</taxon>
    </lineage>
</organism>
<dbReference type="GO" id="GO:0009103">
    <property type="term" value="P:lipopolysaccharide biosynthetic process"/>
    <property type="evidence" value="ECO:0007669"/>
    <property type="project" value="UniProtKB-ARBA"/>
</dbReference>
<feature type="transmembrane region" description="Helical" evidence="8">
    <location>
        <begin position="269"/>
        <end position="291"/>
    </location>
</feature>
<evidence type="ECO:0000256" key="2">
    <source>
        <dbReference type="ARBA" id="ARBA00022475"/>
    </source>
</evidence>
<feature type="transmembrane region" description="Helical" evidence="8">
    <location>
        <begin position="112"/>
        <end position="130"/>
    </location>
</feature>
<dbReference type="EMBL" id="WKJZ01000001">
    <property type="protein sequence ID" value="MVW74637.1"/>
    <property type="molecule type" value="Genomic_DNA"/>
</dbReference>
<dbReference type="InterPro" id="IPR050297">
    <property type="entry name" value="LipidA_mod_glycosyltrf_83"/>
</dbReference>
<dbReference type="Proteomes" id="UP000429555">
    <property type="component" value="Unassembled WGS sequence"/>
</dbReference>
<dbReference type="GO" id="GO:0016763">
    <property type="term" value="F:pentosyltransferase activity"/>
    <property type="evidence" value="ECO:0007669"/>
    <property type="project" value="TreeGrafter"/>
</dbReference>
<protein>
    <submittedName>
        <fullName evidence="9">Uncharacterized protein</fullName>
    </submittedName>
</protein>
<reference evidence="9 10" key="1">
    <citation type="submission" date="2019-11" db="EMBL/GenBank/DDBJ databases">
        <title>Pseudomonas flavidum sp. nov., isolated from Baiyang Lake.</title>
        <authorList>
            <person name="Zhao Y."/>
        </authorList>
    </citation>
    <scope>NUCLEOTIDE SEQUENCE [LARGE SCALE GENOMIC DNA]</scope>
    <source>
        <strain evidence="10">R-22-3 w-18</strain>
    </source>
</reference>
<evidence type="ECO:0000256" key="4">
    <source>
        <dbReference type="ARBA" id="ARBA00022679"/>
    </source>
</evidence>
<dbReference type="AlphaFoldDB" id="A0A6I4KRC3"/>
<proteinExistence type="predicted"/>
<gene>
    <name evidence="9" type="ORF">GJV18_04840</name>
</gene>
<keyword evidence="6 8" id="KW-1133">Transmembrane helix</keyword>
<keyword evidence="2" id="KW-1003">Cell membrane</keyword>